<name>A0ABU8XM78_9PROT</name>
<feature type="compositionally biased region" description="Pro residues" evidence="1">
    <location>
        <begin position="114"/>
        <end position="124"/>
    </location>
</feature>
<feature type="compositionally biased region" description="Pro residues" evidence="1">
    <location>
        <begin position="165"/>
        <end position="176"/>
    </location>
</feature>
<dbReference type="Gene3D" id="3.20.20.370">
    <property type="entry name" value="Glycoside hydrolase/deacetylase"/>
    <property type="match status" value="1"/>
</dbReference>
<dbReference type="Pfam" id="PF04748">
    <property type="entry name" value="Polysacc_deac_2"/>
    <property type="match status" value="1"/>
</dbReference>
<keyword evidence="3" id="KW-1185">Reference proteome</keyword>
<accession>A0ABU8XM78</accession>
<feature type="compositionally biased region" description="Pro residues" evidence="1">
    <location>
        <begin position="134"/>
        <end position="152"/>
    </location>
</feature>
<dbReference type="Proteomes" id="UP001375743">
    <property type="component" value="Unassembled WGS sequence"/>
</dbReference>
<dbReference type="PANTHER" id="PTHR30105:SF2">
    <property type="entry name" value="DIVERGENT POLYSACCHARIDE DEACETYLASE SUPERFAMILY"/>
    <property type="match status" value="1"/>
</dbReference>
<dbReference type="CDD" id="cd10936">
    <property type="entry name" value="CE4_DAC2"/>
    <property type="match status" value="1"/>
</dbReference>
<gene>
    <name evidence="2" type="ORF">U1T56_00195</name>
</gene>
<feature type="region of interest" description="Disordered" evidence="1">
    <location>
        <begin position="109"/>
        <end position="177"/>
    </location>
</feature>
<proteinExistence type="predicted"/>
<organism evidence="2 3">
    <name type="scientific">Benzoatithermus flavus</name>
    <dbReference type="NCBI Taxonomy" id="3108223"/>
    <lineage>
        <taxon>Bacteria</taxon>
        <taxon>Pseudomonadati</taxon>
        <taxon>Pseudomonadota</taxon>
        <taxon>Alphaproteobacteria</taxon>
        <taxon>Geminicoccales</taxon>
        <taxon>Geminicoccaceae</taxon>
        <taxon>Benzoatithermus</taxon>
    </lineage>
</organism>
<dbReference type="RefSeq" id="WP_418157408.1">
    <property type="nucleotide sequence ID" value="NZ_JBBLZC010000001.1"/>
</dbReference>
<comment type="caution">
    <text evidence="2">The sequence shown here is derived from an EMBL/GenBank/DDBJ whole genome shotgun (WGS) entry which is preliminary data.</text>
</comment>
<dbReference type="PANTHER" id="PTHR30105">
    <property type="entry name" value="UNCHARACTERIZED YIBQ-RELATED"/>
    <property type="match status" value="1"/>
</dbReference>
<dbReference type="InterPro" id="IPR011330">
    <property type="entry name" value="Glyco_hydro/deAcase_b/a-brl"/>
</dbReference>
<dbReference type="SUPFAM" id="SSF88713">
    <property type="entry name" value="Glycoside hydrolase/deacetylase"/>
    <property type="match status" value="1"/>
</dbReference>
<evidence type="ECO:0000256" key="1">
    <source>
        <dbReference type="SAM" id="MobiDB-lite"/>
    </source>
</evidence>
<evidence type="ECO:0000313" key="2">
    <source>
        <dbReference type="EMBL" id="MEK0081555.1"/>
    </source>
</evidence>
<feature type="compositionally biased region" description="Low complexity" evidence="1">
    <location>
        <begin position="153"/>
        <end position="164"/>
    </location>
</feature>
<reference evidence="2 3" key="1">
    <citation type="submission" date="2024-01" db="EMBL/GenBank/DDBJ databases">
        <title>Multi-omics insights into the function and evolution of sodium benzoate biodegradation pathways in Benzoatithermus flavus gen. nov., sp. nov. from hot spring.</title>
        <authorList>
            <person name="Hu C.-J."/>
            <person name="Li W.-J."/>
        </authorList>
    </citation>
    <scope>NUCLEOTIDE SEQUENCE [LARGE SCALE GENOMIC DNA]</scope>
    <source>
        <strain evidence="2 3">SYSU G07066</strain>
    </source>
</reference>
<protein>
    <submittedName>
        <fullName evidence="2">Divergent polysaccharide deacetylase family protein</fullName>
    </submittedName>
</protein>
<sequence>MTPPAGDEARARRRRSSRRAGRLLRRLRRTFRSRNLAGAFAIVVSCVVVLVALTGPERRPTFYRTDPVRRALGLPMEDAVTMAEAQGEVPSLSASPRFVLPSGLEPEKWAFGPLPRPPAEPAPPAVASLEPPTRQAPPPTPAGPAPEPPPAAMAPLGPEARAAPPAEPPRFVPRPPLSSATRLATLVLPPPPPPRPEPAPKDAPMLAIVIDDVGPAAAPSQRATRLPRPVTLSFLPYAAGLDGLVAAAKAHGHEIFLHLPMEPEGDEDPGPNAILTNLEPAELHRRLAWAFGRLPQAVGVNNHMGSRASSDPGVMMAVLEEIGRRGLVFVDSRTSPLSVGTTLAERLDLPHAGRDVFLDNEPDPAAVHRQLDAAERLARRRGQALAIGHPHPATLEVLESWLPQAETRGLRIVRAGELIARSRCRPPAEPIPVSACGNGDCPPVPAC</sequence>
<evidence type="ECO:0000313" key="3">
    <source>
        <dbReference type="Proteomes" id="UP001375743"/>
    </source>
</evidence>
<dbReference type="InterPro" id="IPR006837">
    <property type="entry name" value="Divergent_DAC"/>
</dbReference>
<dbReference type="EMBL" id="JBBLZC010000001">
    <property type="protein sequence ID" value="MEK0081555.1"/>
    <property type="molecule type" value="Genomic_DNA"/>
</dbReference>